<reference evidence="1 2" key="1">
    <citation type="submission" date="2018-02" db="EMBL/GenBank/DDBJ databases">
        <authorList>
            <person name="Dubost A."/>
        </authorList>
    </citation>
    <scope>NUCLEOTIDE SEQUENCE [LARGE SCALE GENOMIC DNA]</scope>
    <source>
        <strain evidence="2">JV551A3</strain>
    </source>
</reference>
<evidence type="ECO:0000313" key="1">
    <source>
        <dbReference type="EMBL" id="SPO62918.1"/>
    </source>
</evidence>
<dbReference type="EMBL" id="OPYN01000187">
    <property type="protein sequence ID" value="SPO62918.1"/>
    <property type="molecule type" value="Genomic_DNA"/>
</dbReference>
<proteinExistence type="predicted"/>
<comment type="caution">
    <text evidence="1">The sequence shown here is derived from an EMBL/GenBank/DDBJ whole genome shotgun (WGS) entry which is preliminary data.</text>
</comment>
<protein>
    <submittedName>
        <fullName evidence="1">Uncharacterized protein</fullName>
    </submittedName>
</protein>
<gene>
    <name evidence="1" type="ORF">JV551A3_V1_1870119</name>
</gene>
<sequence length="106" mass="11882">MEPHSSVLPRCNSCFCMEPFVTVPERQKPFDVGSNLVRPFWQSALARTLQPRREKKGALTRGLLQILSKHFIKRPTVSALAPAIKFTSPATARRLTTGNSPHEGKR</sequence>
<keyword evidence="2" id="KW-1185">Reference proteome</keyword>
<dbReference type="Proteomes" id="UP000294335">
    <property type="component" value="Unassembled WGS sequence"/>
</dbReference>
<name>A0AAQ1PBP7_9PSED</name>
<evidence type="ECO:0000313" key="2">
    <source>
        <dbReference type="Proteomes" id="UP000294335"/>
    </source>
</evidence>
<organism evidence="1 2">
    <name type="scientific">Pseudomonas inefficax</name>
    <dbReference type="NCBI Taxonomy" id="2078786"/>
    <lineage>
        <taxon>Bacteria</taxon>
        <taxon>Pseudomonadati</taxon>
        <taxon>Pseudomonadota</taxon>
        <taxon>Gammaproteobacteria</taxon>
        <taxon>Pseudomonadales</taxon>
        <taxon>Pseudomonadaceae</taxon>
        <taxon>Pseudomonas</taxon>
    </lineage>
</organism>
<dbReference type="AlphaFoldDB" id="A0AAQ1PBP7"/>
<accession>A0AAQ1PBP7</accession>